<proteinExistence type="predicted"/>
<dbReference type="PANTHER" id="PTHR33144">
    <property type="entry name" value="OS10G0409366 PROTEIN-RELATED"/>
    <property type="match status" value="1"/>
</dbReference>
<dbReference type="OrthoDB" id="1421425at2759"/>
<sequence length="379" mass="43815">MGYFNHNGQPIGEGSTSFVNDLGSMMRTYCPISYLRWLDVPDQTKEMLWKTITEKYIVPVAYKEKVLQRIHNYWWSFKSVIRCKHYDMFDMDDERKANCPKGVRQYVWEIFVDKQSTPVAQARRKAGKFARQAMKTTHTSGRTGAARTAEALKQIKDITERDPSSINLDVDHNPVAKVYGPERKGFVWGLGIGVSKTTLLHSAPAIDQLQQERMLHLSAEEQIADLREQVVSQTLQREPQLLDKEQIADIREQGVSQRLVPLVDQLQEERRLRLSAEEQLANLRQQVVSQKEHIDPLQQERDSQLQEEQRLQLSAEEQIADLRQQVVSPRVQIDQLQWEKLPQHSTHGKIADLREQMNSQGLMIADRESLLHAYLPSLV</sequence>
<reference evidence="2 3" key="1">
    <citation type="submission" date="2020-10" db="EMBL/GenBank/DDBJ databases">
        <title>The Coptis chinensis genome and diversification of protoberbering-type alkaloids.</title>
        <authorList>
            <person name="Wang B."/>
            <person name="Shu S."/>
            <person name="Song C."/>
            <person name="Liu Y."/>
        </authorList>
    </citation>
    <scope>NUCLEOTIDE SEQUENCE [LARGE SCALE GENOMIC DNA]</scope>
    <source>
        <strain evidence="2">HL-2020</strain>
        <tissue evidence="2">Leaf</tissue>
    </source>
</reference>
<protein>
    <recommendedName>
        <fullName evidence="4">Transposase</fullName>
    </recommendedName>
</protein>
<dbReference type="EMBL" id="JADFTS010000003">
    <property type="protein sequence ID" value="KAF9613583.1"/>
    <property type="molecule type" value="Genomic_DNA"/>
</dbReference>
<evidence type="ECO:0008006" key="4">
    <source>
        <dbReference type="Google" id="ProtNLM"/>
    </source>
</evidence>
<gene>
    <name evidence="2" type="ORF">IFM89_009253</name>
</gene>
<evidence type="ECO:0000313" key="3">
    <source>
        <dbReference type="Proteomes" id="UP000631114"/>
    </source>
</evidence>
<dbReference type="PANTHER" id="PTHR33144:SF55">
    <property type="entry name" value="CHROMATIN REMODELER BROMODOMAIN FAMILY"/>
    <property type="match status" value="1"/>
</dbReference>
<dbReference type="AlphaFoldDB" id="A0A835LZ21"/>
<organism evidence="2 3">
    <name type="scientific">Coptis chinensis</name>
    <dbReference type="NCBI Taxonomy" id="261450"/>
    <lineage>
        <taxon>Eukaryota</taxon>
        <taxon>Viridiplantae</taxon>
        <taxon>Streptophyta</taxon>
        <taxon>Embryophyta</taxon>
        <taxon>Tracheophyta</taxon>
        <taxon>Spermatophyta</taxon>
        <taxon>Magnoliopsida</taxon>
        <taxon>Ranunculales</taxon>
        <taxon>Ranunculaceae</taxon>
        <taxon>Coptidoideae</taxon>
        <taxon>Coptis</taxon>
    </lineage>
</organism>
<comment type="caution">
    <text evidence="2">The sequence shown here is derived from an EMBL/GenBank/DDBJ whole genome shotgun (WGS) entry which is preliminary data.</text>
</comment>
<feature type="coiled-coil region" evidence="1">
    <location>
        <begin position="266"/>
        <end position="325"/>
    </location>
</feature>
<name>A0A835LZ21_9MAGN</name>
<evidence type="ECO:0000256" key="1">
    <source>
        <dbReference type="SAM" id="Coils"/>
    </source>
</evidence>
<evidence type="ECO:0000313" key="2">
    <source>
        <dbReference type="EMBL" id="KAF9613583.1"/>
    </source>
</evidence>
<keyword evidence="1" id="KW-0175">Coiled coil</keyword>
<accession>A0A835LZ21</accession>
<keyword evidence="3" id="KW-1185">Reference proteome</keyword>
<dbReference type="Proteomes" id="UP000631114">
    <property type="component" value="Unassembled WGS sequence"/>
</dbReference>